<evidence type="ECO:0000256" key="4">
    <source>
        <dbReference type="ARBA" id="ARBA00023110"/>
    </source>
</evidence>
<evidence type="ECO:0000256" key="1">
    <source>
        <dbReference type="ARBA" id="ARBA00022729"/>
    </source>
</evidence>
<sequence precursor="true">MNLFKRPEWRCPQWALALLLAVSTLVPAHAAVQDLDRIVAVVNDEVITRQELATRYDEVVRNLERQNTPLPPRDVLEKQLLERMVTELALRQHAKATGIRIDPTQVERALQRIAAQNHLDMAGLAAALAKEGQSLDGMRATIRNELLIARARERDVDNRITVSDAEIDGYLQTQARQGVETEYNFAHILVAVPENATPEQIQARRSRAENILAQLAKGADFGQLSASYSDAPNALQGGVFGWRASGKIPTLFADALKQLQPGQVSPILTSGNGFHILKLIDKRGLDATLQVTQTHVRHILIKTNELTSEADARNRLLQLKERIENGAKFDELARLQSEDGSASKGGDLGWVNPGDTVPEFEKAMNALKPGEISDPVHTPFGWHLIQVLDRRTQDVTQERQRLLARQAIRERKADEAFQDWVRQIRDAAYVEIRPID</sequence>
<dbReference type="InterPro" id="IPR023034">
    <property type="entry name" value="PPIase_SurA"/>
</dbReference>
<evidence type="ECO:0000256" key="7">
    <source>
        <dbReference type="HAMAP-Rule" id="MF_01183"/>
    </source>
</evidence>
<dbReference type="Proteomes" id="UP001334732">
    <property type="component" value="Chromosome"/>
</dbReference>
<organism evidence="9 10">
    <name type="scientific">Thiobacillus sedimenti</name>
    <dbReference type="NCBI Taxonomy" id="3110231"/>
    <lineage>
        <taxon>Bacteria</taxon>
        <taxon>Pseudomonadati</taxon>
        <taxon>Pseudomonadota</taxon>
        <taxon>Betaproteobacteria</taxon>
        <taxon>Nitrosomonadales</taxon>
        <taxon>Thiobacillaceae</taxon>
        <taxon>Thiobacillus</taxon>
    </lineage>
</organism>
<dbReference type="EC" id="5.2.1.8" evidence="7"/>
<keyword evidence="5 7" id="KW-0143">Chaperone</keyword>
<dbReference type="PROSITE" id="PS01096">
    <property type="entry name" value="PPIC_PPIASE_1"/>
    <property type="match status" value="1"/>
</dbReference>
<evidence type="ECO:0000256" key="5">
    <source>
        <dbReference type="ARBA" id="ARBA00023186"/>
    </source>
</evidence>
<evidence type="ECO:0000256" key="2">
    <source>
        <dbReference type="ARBA" id="ARBA00022737"/>
    </source>
</evidence>
<dbReference type="Gene3D" id="3.10.50.40">
    <property type="match status" value="2"/>
</dbReference>
<proteinExistence type="inferred from homology"/>
<keyword evidence="6 7" id="KW-0413">Isomerase</keyword>
<keyword evidence="3 7" id="KW-0574">Periplasm</keyword>
<dbReference type="Gene3D" id="1.10.4030.10">
    <property type="entry name" value="Porin chaperone SurA, peptide-binding domain"/>
    <property type="match status" value="1"/>
</dbReference>
<feature type="domain" description="PpiC" evidence="8">
    <location>
        <begin position="291"/>
        <end position="389"/>
    </location>
</feature>
<keyword evidence="10" id="KW-1185">Reference proteome</keyword>
<evidence type="ECO:0000256" key="3">
    <source>
        <dbReference type="ARBA" id="ARBA00022764"/>
    </source>
</evidence>
<comment type="subcellular location">
    <subcellularLocation>
        <location evidence="7">Periplasm</location>
    </subcellularLocation>
    <text evidence="7">Is capable of associating with the outer membrane.</text>
</comment>
<name>A0ABZ1CHE6_9PROT</name>
<evidence type="ECO:0000313" key="10">
    <source>
        <dbReference type="Proteomes" id="UP001334732"/>
    </source>
</evidence>
<evidence type="ECO:0000313" key="9">
    <source>
        <dbReference type="EMBL" id="WRS38804.1"/>
    </source>
</evidence>
<keyword evidence="1 7" id="KW-0732">Signal</keyword>
<evidence type="ECO:0000256" key="6">
    <source>
        <dbReference type="ARBA" id="ARBA00023235"/>
    </source>
</evidence>
<dbReference type="InterPro" id="IPR046357">
    <property type="entry name" value="PPIase_dom_sf"/>
</dbReference>
<dbReference type="GO" id="GO:0003755">
    <property type="term" value="F:peptidyl-prolyl cis-trans isomerase activity"/>
    <property type="evidence" value="ECO:0007669"/>
    <property type="project" value="UniProtKB-EC"/>
</dbReference>
<keyword evidence="4 7" id="KW-0697">Rotamase</keyword>
<dbReference type="EMBL" id="CP141769">
    <property type="protein sequence ID" value="WRS38804.1"/>
    <property type="molecule type" value="Genomic_DNA"/>
</dbReference>
<dbReference type="Pfam" id="PF00639">
    <property type="entry name" value="Rotamase"/>
    <property type="match status" value="2"/>
</dbReference>
<feature type="chain" id="PRO_5044930363" description="Chaperone SurA" evidence="7">
    <location>
        <begin position="31"/>
        <end position="436"/>
    </location>
</feature>
<dbReference type="SUPFAM" id="SSF54534">
    <property type="entry name" value="FKBP-like"/>
    <property type="match status" value="2"/>
</dbReference>
<dbReference type="InterPro" id="IPR000297">
    <property type="entry name" value="PPIase_PpiC"/>
</dbReference>
<comment type="domain">
    <text evidence="7">The PPIase activity resides only in the second parvulin domain. The N-terminal region and the C-terminal tail are necessary and sufficient for the chaperone activity of SurA. The PPIase activity is dispensable for SurA to function as a chaperone. The N-terminal region and the C-terminal tail are also required for porin recognition.</text>
</comment>
<dbReference type="Pfam" id="PF09312">
    <property type="entry name" value="SurA_N"/>
    <property type="match status" value="1"/>
</dbReference>
<keyword evidence="2 7" id="KW-0677">Repeat</keyword>
<comment type="catalytic activity">
    <reaction evidence="7">
        <text>[protein]-peptidylproline (omega=180) = [protein]-peptidylproline (omega=0)</text>
        <dbReference type="Rhea" id="RHEA:16237"/>
        <dbReference type="Rhea" id="RHEA-COMP:10747"/>
        <dbReference type="Rhea" id="RHEA-COMP:10748"/>
        <dbReference type="ChEBI" id="CHEBI:83833"/>
        <dbReference type="ChEBI" id="CHEBI:83834"/>
        <dbReference type="EC" id="5.2.1.8"/>
    </reaction>
</comment>
<dbReference type="SUPFAM" id="SSF109998">
    <property type="entry name" value="Triger factor/SurA peptide-binding domain-like"/>
    <property type="match status" value="1"/>
</dbReference>
<dbReference type="HAMAP" id="MF_01183">
    <property type="entry name" value="Chaperone_SurA"/>
    <property type="match status" value="1"/>
</dbReference>
<reference evidence="9 10" key="1">
    <citation type="submission" date="2023-12" db="EMBL/GenBank/DDBJ databases">
        <title>Thiobacillus sedimentum sp. nov., a chemolithoautotrophic sulfur-oxidizing bacterium isolated from freshwater sediment.</title>
        <authorList>
            <person name="Luo J."/>
            <person name="Dai C."/>
        </authorList>
    </citation>
    <scope>NUCLEOTIDE SEQUENCE [LARGE SCALE GENOMIC DNA]</scope>
    <source>
        <strain evidence="9 10">SCUT-2</strain>
    </source>
</reference>
<accession>A0ABZ1CHE6</accession>
<feature type="domain" description="PpiC" evidence="8">
    <location>
        <begin position="180"/>
        <end position="281"/>
    </location>
</feature>
<dbReference type="InterPro" id="IPR050280">
    <property type="entry name" value="OMP_Chaperone_SurA"/>
</dbReference>
<gene>
    <name evidence="7" type="primary">surA</name>
    <name evidence="9" type="ORF">VA613_12450</name>
</gene>
<dbReference type="RefSeq" id="WP_324779336.1">
    <property type="nucleotide sequence ID" value="NZ_CP141769.1"/>
</dbReference>
<dbReference type="PANTHER" id="PTHR47637">
    <property type="entry name" value="CHAPERONE SURA"/>
    <property type="match status" value="1"/>
</dbReference>
<dbReference type="InterPro" id="IPR027304">
    <property type="entry name" value="Trigger_fact/SurA_dom_sf"/>
</dbReference>
<dbReference type="PANTHER" id="PTHR47637:SF1">
    <property type="entry name" value="CHAPERONE SURA"/>
    <property type="match status" value="1"/>
</dbReference>
<comment type="function">
    <text evidence="7">Chaperone involved in the correct folding and assembly of outer membrane proteins. Recognizes specific patterns of aromatic residues and the orientation of their side chains, which are found more frequently in integral outer membrane proteins. May act in both early periplasmic and late outer membrane-associated steps of protein maturation.</text>
</comment>
<feature type="signal peptide" evidence="7">
    <location>
        <begin position="1"/>
        <end position="30"/>
    </location>
</feature>
<dbReference type="InterPro" id="IPR023058">
    <property type="entry name" value="PPIase_PpiC_CS"/>
</dbReference>
<dbReference type="PROSITE" id="PS50198">
    <property type="entry name" value="PPIC_PPIASE_2"/>
    <property type="match status" value="2"/>
</dbReference>
<evidence type="ECO:0000259" key="8">
    <source>
        <dbReference type="PROSITE" id="PS50198"/>
    </source>
</evidence>
<protein>
    <recommendedName>
        <fullName evidence="7">Chaperone SurA</fullName>
    </recommendedName>
    <alternativeName>
        <fullName evidence="7">Peptidyl-prolyl cis-trans isomerase SurA</fullName>
        <shortName evidence="7">PPIase SurA</shortName>
        <ecNumber evidence="7">5.2.1.8</ecNumber>
    </alternativeName>
    <alternativeName>
        <fullName evidence="7">Rotamase SurA</fullName>
    </alternativeName>
</protein>
<dbReference type="InterPro" id="IPR015391">
    <property type="entry name" value="SurA_N"/>
</dbReference>